<reference evidence="2" key="1">
    <citation type="submission" date="2022-07" db="EMBL/GenBank/DDBJ databases">
        <title>Genome Sequence of Physisporinus lineatus.</title>
        <authorList>
            <person name="Buettner E."/>
        </authorList>
    </citation>
    <scope>NUCLEOTIDE SEQUENCE</scope>
    <source>
        <strain evidence="2">VT162</strain>
    </source>
</reference>
<feature type="chain" id="PRO_5042148039" evidence="1">
    <location>
        <begin position="19"/>
        <end position="213"/>
    </location>
</feature>
<sequence>MRLLSTSLLASLLLYSHARTIPLRDDADTEDPIVGLTEAHGSNAQENDWEMTMTGSAHQSDAFSFGKLLKGAAKIFFREDGEMLTRGVFEELVARDSNIVARDVAEQSGSFSFGKLIKGASMSNCGREFEDELMTPDFEDLLAREGPVNEDGAFSFGKLVKGASMSNCGRELEDELMTPDFEDILARDALLGREEEMYTRDDIFAGRALDELD</sequence>
<gene>
    <name evidence="2" type="ORF">NLI96_g11501</name>
</gene>
<comment type="caution">
    <text evidence="2">The sequence shown here is derived from an EMBL/GenBank/DDBJ whole genome shotgun (WGS) entry which is preliminary data.</text>
</comment>
<proteinExistence type="predicted"/>
<keyword evidence="1" id="KW-0732">Signal</keyword>
<feature type="signal peptide" evidence="1">
    <location>
        <begin position="1"/>
        <end position="18"/>
    </location>
</feature>
<name>A0AAD5Y932_9APHY</name>
<dbReference type="AlphaFoldDB" id="A0AAD5Y932"/>
<protein>
    <submittedName>
        <fullName evidence="2">Uncharacterized protein</fullName>
    </submittedName>
</protein>
<evidence type="ECO:0000256" key="1">
    <source>
        <dbReference type="SAM" id="SignalP"/>
    </source>
</evidence>
<accession>A0AAD5Y932</accession>
<evidence type="ECO:0000313" key="3">
    <source>
        <dbReference type="Proteomes" id="UP001212997"/>
    </source>
</evidence>
<dbReference type="Proteomes" id="UP001212997">
    <property type="component" value="Unassembled WGS sequence"/>
</dbReference>
<keyword evidence="3" id="KW-1185">Reference proteome</keyword>
<organism evidence="2 3">
    <name type="scientific">Meripilus lineatus</name>
    <dbReference type="NCBI Taxonomy" id="2056292"/>
    <lineage>
        <taxon>Eukaryota</taxon>
        <taxon>Fungi</taxon>
        <taxon>Dikarya</taxon>
        <taxon>Basidiomycota</taxon>
        <taxon>Agaricomycotina</taxon>
        <taxon>Agaricomycetes</taxon>
        <taxon>Polyporales</taxon>
        <taxon>Meripilaceae</taxon>
        <taxon>Meripilus</taxon>
    </lineage>
</organism>
<evidence type="ECO:0000313" key="2">
    <source>
        <dbReference type="EMBL" id="KAJ3475937.1"/>
    </source>
</evidence>
<dbReference type="EMBL" id="JANAWD010000776">
    <property type="protein sequence ID" value="KAJ3475937.1"/>
    <property type="molecule type" value="Genomic_DNA"/>
</dbReference>